<keyword evidence="1" id="KW-0812">Transmembrane</keyword>
<accession>A0AAX3E9C7</accession>
<gene>
    <name evidence="2" type="ORF">OH143_00620</name>
</gene>
<organism evidence="2 3">
    <name type="scientific">Methanoculleus submarinus</name>
    <dbReference type="NCBI Taxonomy" id="204050"/>
    <lineage>
        <taxon>Archaea</taxon>
        <taxon>Methanobacteriati</taxon>
        <taxon>Methanobacteriota</taxon>
        <taxon>Stenosarchaea group</taxon>
        <taxon>Methanomicrobia</taxon>
        <taxon>Methanomicrobiales</taxon>
        <taxon>Methanomicrobiaceae</taxon>
        <taxon>Methanoculleus</taxon>
    </lineage>
</organism>
<dbReference type="GeneID" id="40917353"/>
<sequence length="102" mass="11246">MLRSLKLFFSFLALFIVATVIRFGALIWYPEYIDPAHLLSSILLGLAVIPIVLIVLLSRSFTAKFTAANLSPRATRLLAIMASALFAVMTFLGIYYGNPPPL</sequence>
<evidence type="ECO:0000313" key="3">
    <source>
        <dbReference type="Proteomes" id="UP001156196"/>
    </source>
</evidence>
<dbReference type="KEGG" id="msum:OH143_00620"/>
<protein>
    <submittedName>
        <fullName evidence="2">Uncharacterized protein</fullName>
    </submittedName>
</protein>
<evidence type="ECO:0000313" key="2">
    <source>
        <dbReference type="EMBL" id="UYU18623.1"/>
    </source>
</evidence>
<proteinExistence type="predicted"/>
<name>A0AAX3E9C7_9EURY</name>
<keyword evidence="3" id="KW-1185">Reference proteome</keyword>
<reference evidence="2" key="1">
    <citation type="submission" date="2022-10" db="EMBL/GenBank/DDBJ databases">
        <title>Complete genome of Methanoculleus submarinus DSM 15122.</title>
        <authorList>
            <person name="Chen S.-C."/>
            <person name="Lai S.-J."/>
            <person name="You Y.-T."/>
        </authorList>
    </citation>
    <scope>NUCLEOTIDE SEQUENCE</scope>
    <source>
        <strain evidence="2">DSM 15122</strain>
    </source>
</reference>
<feature type="transmembrane region" description="Helical" evidence="1">
    <location>
        <begin position="7"/>
        <end position="29"/>
    </location>
</feature>
<dbReference type="RefSeq" id="WP_143706344.1">
    <property type="nucleotide sequence ID" value="NZ_CP109831.1"/>
</dbReference>
<keyword evidence="1" id="KW-1133">Transmembrane helix</keyword>
<dbReference type="AlphaFoldDB" id="A0AAX3E9C7"/>
<keyword evidence="1" id="KW-0472">Membrane</keyword>
<dbReference type="Proteomes" id="UP001156196">
    <property type="component" value="Chromosome"/>
</dbReference>
<feature type="transmembrane region" description="Helical" evidence="1">
    <location>
        <begin position="35"/>
        <end position="57"/>
    </location>
</feature>
<feature type="transmembrane region" description="Helical" evidence="1">
    <location>
        <begin position="77"/>
        <end position="96"/>
    </location>
</feature>
<dbReference type="EMBL" id="CP109831">
    <property type="protein sequence ID" value="UYU18623.1"/>
    <property type="molecule type" value="Genomic_DNA"/>
</dbReference>
<evidence type="ECO:0000256" key="1">
    <source>
        <dbReference type="SAM" id="Phobius"/>
    </source>
</evidence>